<evidence type="ECO:0000313" key="4">
    <source>
        <dbReference type="EMBL" id="GGN05417.1"/>
    </source>
</evidence>
<protein>
    <recommendedName>
        <fullName evidence="3">PPE domain-containing protein</fullName>
    </recommendedName>
</protein>
<dbReference type="RefSeq" id="WP_189157322.1">
    <property type="nucleotide sequence ID" value="NZ_BMNC01000007.1"/>
</dbReference>
<dbReference type="InterPro" id="IPR000030">
    <property type="entry name" value="PPE_dom"/>
</dbReference>
<evidence type="ECO:0000313" key="5">
    <source>
        <dbReference type="Proteomes" id="UP000597656"/>
    </source>
</evidence>
<dbReference type="Gene3D" id="1.20.1260.20">
    <property type="entry name" value="PPE superfamily"/>
    <property type="match status" value="1"/>
</dbReference>
<feature type="domain" description="PPE" evidence="3">
    <location>
        <begin position="33"/>
        <end position="169"/>
    </location>
</feature>
<comment type="similarity">
    <text evidence="1">Belongs to the mycobacterial PPE family.</text>
</comment>
<gene>
    <name evidence="4" type="ORF">GCM10011609_50800</name>
</gene>
<feature type="region of interest" description="Disordered" evidence="2">
    <location>
        <begin position="197"/>
        <end position="259"/>
    </location>
</feature>
<dbReference type="Pfam" id="PF00823">
    <property type="entry name" value="PPE"/>
    <property type="match status" value="1"/>
</dbReference>
<feature type="compositionally biased region" description="Gly residues" evidence="2">
    <location>
        <begin position="321"/>
        <end position="362"/>
    </location>
</feature>
<name>A0ABQ2IAP1_9PSEU</name>
<feature type="region of interest" description="Disordered" evidence="2">
    <location>
        <begin position="72"/>
        <end position="136"/>
    </location>
</feature>
<proteinExistence type="inferred from homology"/>
<dbReference type="Proteomes" id="UP000597656">
    <property type="component" value="Unassembled WGS sequence"/>
</dbReference>
<accession>A0ABQ2IAP1</accession>
<feature type="compositionally biased region" description="Low complexity" evidence="2">
    <location>
        <begin position="90"/>
        <end position="104"/>
    </location>
</feature>
<dbReference type="InterPro" id="IPR038332">
    <property type="entry name" value="PPE_sf"/>
</dbReference>
<organism evidence="4 5">
    <name type="scientific">Lentzea pudingi</name>
    <dbReference type="NCBI Taxonomy" id="1789439"/>
    <lineage>
        <taxon>Bacteria</taxon>
        <taxon>Bacillati</taxon>
        <taxon>Actinomycetota</taxon>
        <taxon>Actinomycetes</taxon>
        <taxon>Pseudonocardiales</taxon>
        <taxon>Pseudonocardiaceae</taxon>
        <taxon>Lentzea</taxon>
    </lineage>
</organism>
<evidence type="ECO:0000256" key="1">
    <source>
        <dbReference type="ARBA" id="ARBA00010652"/>
    </source>
</evidence>
<comment type="caution">
    <text evidence="4">The sequence shown here is derived from an EMBL/GenBank/DDBJ whole genome shotgun (WGS) entry which is preliminary data.</text>
</comment>
<sequence length="436" mass="41859">MSGYRQLTDWNFDGWSNEQLANEVRQLAGTQTAAKFGEASAALRSLANTLETVDQTIRDQLRTLKIEWGGATAEKSQSKTEVVAAGLDESSQASNQSSQAMTQQGESTSQARHSTPPPEQLRGDTEQNFGDKVGGFFGIETDHAKEVEATNKARQQAIDSLTGYIAGSQGSLDGFRAPAQAPDIVVASGAVATPVGPQVGTPAGGPPGVTGGPGYTGGPGSPGSPGFTGTPGLTPGAPGNSTGVLPGSGPGTPVAAGLGLPKPSGVPSFGTAAAALGAAGLAGGATGARGAQVVGGGRGPSQAPKTPIAPTGPKGAPSTIGAGGKTGAGGAGAGGAGAGGAGGTGAAGKGPGGAMTPGGASGVGPDAARGGQAAAGKGGVAGKGGGSLMSPAATGARGEGEEDGEHVRKYGVDSDEMFGDDRMVVQSVIGEDPKDK</sequence>
<dbReference type="EMBL" id="BMNC01000007">
    <property type="protein sequence ID" value="GGN05417.1"/>
    <property type="molecule type" value="Genomic_DNA"/>
</dbReference>
<evidence type="ECO:0000256" key="2">
    <source>
        <dbReference type="SAM" id="MobiDB-lite"/>
    </source>
</evidence>
<feature type="compositionally biased region" description="Gly residues" evidence="2">
    <location>
        <begin position="202"/>
        <end position="223"/>
    </location>
</feature>
<evidence type="ECO:0000259" key="3">
    <source>
        <dbReference type="Pfam" id="PF00823"/>
    </source>
</evidence>
<feature type="compositionally biased region" description="Gly residues" evidence="2">
    <location>
        <begin position="376"/>
        <end position="387"/>
    </location>
</feature>
<keyword evidence="5" id="KW-1185">Reference proteome</keyword>
<feature type="compositionally biased region" description="Low complexity" evidence="2">
    <location>
        <begin position="224"/>
        <end position="239"/>
    </location>
</feature>
<feature type="region of interest" description="Disordered" evidence="2">
    <location>
        <begin position="292"/>
        <end position="436"/>
    </location>
</feature>
<reference evidence="5" key="1">
    <citation type="journal article" date="2019" name="Int. J. Syst. Evol. Microbiol.">
        <title>The Global Catalogue of Microorganisms (GCM) 10K type strain sequencing project: providing services to taxonomists for standard genome sequencing and annotation.</title>
        <authorList>
            <consortium name="The Broad Institute Genomics Platform"/>
            <consortium name="The Broad Institute Genome Sequencing Center for Infectious Disease"/>
            <person name="Wu L."/>
            <person name="Ma J."/>
        </authorList>
    </citation>
    <scope>NUCLEOTIDE SEQUENCE [LARGE SCALE GENOMIC DNA]</scope>
    <source>
        <strain evidence="5">CGMCC 4.7319</strain>
    </source>
</reference>
<dbReference type="SUPFAM" id="SSF140459">
    <property type="entry name" value="PE/PPE dimer-like"/>
    <property type="match status" value="1"/>
</dbReference>